<proteinExistence type="predicted"/>
<dbReference type="OrthoDB" id="6407410at2759"/>
<dbReference type="AlphaFoldDB" id="A0A6D2HN31"/>
<gene>
    <name evidence="2" type="ORF">MERR_LOCUS5245</name>
</gene>
<dbReference type="PROSITE" id="PS51792">
    <property type="entry name" value="YIPPEE"/>
    <property type="match status" value="1"/>
</dbReference>
<keyword evidence="3" id="KW-1185">Reference proteome</keyword>
<name>A0A6D2HN31_9BRAS</name>
<evidence type="ECO:0000313" key="2">
    <source>
        <dbReference type="EMBL" id="CAA7018010.1"/>
    </source>
</evidence>
<accession>A0A6D2HN31</accession>
<dbReference type="InterPro" id="IPR039058">
    <property type="entry name" value="Yippee_fam"/>
</dbReference>
<feature type="domain" description="Yippee" evidence="1">
    <location>
        <begin position="1"/>
        <end position="62"/>
    </location>
</feature>
<organism evidence="2 3">
    <name type="scientific">Microthlaspi erraticum</name>
    <dbReference type="NCBI Taxonomy" id="1685480"/>
    <lineage>
        <taxon>Eukaryota</taxon>
        <taxon>Viridiplantae</taxon>
        <taxon>Streptophyta</taxon>
        <taxon>Embryophyta</taxon>
        <taxon>Tracheophyta</taxon>
        <taxon>Spermatophyta</taxon>
        <taxon>Magnoliopsida</taxon>
        <taxon>eudicotyledons</taxon>
        <taxon>Gunneridae</taxon>
        <taxon>Pentapetalae</taxon>
        <taxon>rosids</taxon>
        <taxon>malvids</taxon>
        <taxon>Brassicales</taxon>
        <taxon>Brassicaceae</taxon>
        <taxon>Coluteocarpeae</taxon>
        <taxon>Microthlaspi</taxon>
    </lineage>
</organism>
<dbReference type="EMBL" id="CACVBM020000344">
    <property type="protein sequence ID" value="CAA7018010.1"/>
    <property type="molecule type" value="Genomic_DNA"/>
</dbReference>
<evidence type="ECO:0000313" key="3">
    <source>
        <dbReference type="Proteomes" id="UP000467841"/>
    </source>
</evidence>
<evidence type="ECO:0000259" key="1">
    <source>
        <dbReference type="PROSITE" id="PS51792"/>
    </source>
</evidence>
<sequence length="72" mass="8343">MTLCFSGCQEYRMMTGMHTVVDIYCVKFGSCVGWRYEVAFEKKQKYSVWGPDGNNYWVAQEVEAEESDTDHA</sequence>
<protein>
    <recommendedName>
        <fullName evidence="1">Yippee domain-containing protein</fullName>
    </recommendedName>
</protein>
<dbReference type="InterPro" id="IPR034751">
    <property type="entry name" value="Yippee"/>
</dbReference>
<dbReference type="PANTHER" id="PTHR13848">
    <property type="entry name" value="PROTEIN YIPPEE-LIKE CG15309-RELATED"/>
    <property type="match status" value="1"/>
</dbReference>
<reference evidence="2" key="1">
    <citation type="submission" date="2020-01" db="EMBL/GenBank/DDBJ databases">
        <authorList>
            <person name="Mishra B."/>
        </authorList>
    </citation>
    <scope>NUCLEOTIDE SEQUENCE [LARGE SCALE GENOMIC DNA]</scope>
</reference>
<dbReference type="Proteomes" id="UP000467841">
    <property type="component" value="Unassembled WGS sequence"/>
</dbReference>
<comment type="caution">
    <text evidence="2">The sequence shown here is derived from an EMBL/GenBank/DDBJ whole genome shotgun (WGS) entry which is preliminary data.</text>
</comment>